<dbReference type="NCBIfam" id="TIGR00234">
    <property type="entry name" value="tyrS"/>
    <property type="match status" value="1"/>
</dbReference>
<dbReference type="PROSITE" id="PS50889">
    <property type="entry name" value="S4"/>
    <property type="match status" value="1"/>
</dbReference>
<sequence length="448" mass="48823">MTDIIDELEWRGLLAQTTDSEELRKTLADGPVTVYCGFDPTAGSLHVGHLTQILTLARFQRAGHRPLALVGGGTGLIGDPKATAERSLNDPQTVAGWVTVLARQLAVFLRFPEGNRPADPTDAILVDNGEWLAEISAIELLRDIGKHFSVNQMLARETVRSRLESSGMSYTEFSYVLLQSYDFLQLYRRYGCVLQTGGSDQWGNITAGIDLIRRVDGNEPHGAAHGVTTNLLTKADGTKFGKTESGTVWLDPELTSPYAFYQFWFNTDDQDISRYLRVFSFRSRSEIEELEQEVVQRPAQRAAQRALAEELTTLVHGSQECERVIAASRALFGQGKLTELDARTLGSALAEVPTTTVTVAENRDAGTDTSTDTDATASGLPSVVELLEATGLVSSRSAARRTVQEGGAYVNNAKVTDIGAVPRPADLLHGQYLVLRRGKRNVAGVIVT</sequence>
<dbReference type="InterPro" id="IPR024088">
    <property type="entry name" value="Tyr-tRNA-ligase_bac-type"/>
</dbReference>
<evidence type="ECO:0000256" key="3">
    <source>
        <dbReference type="ARBA" id="ARBA00022840"/>
    </source>
</evidence>
<feature type="binding site" evidence="8">
    <location>
        <position position="175"/>
    </location>
    <ligand>
        <name>L-tyrosine</name>
        <dbReference type="ChEBI" id="CHEBI:58315"/>
    </ligand>
</feature>
<dbReference type="InterPro" id="IPR002307">
    <property type="entry name" value="Tyr-tRNA-ligase"/>
</dbReference>
<gene>
    <name evidence="8 11" type="primary">tyrS</name>
    <name evidence="11" type="ORF">RIF23_13945</name>
</gene>
<evidence type="ECO:0000256" key="1">
    <source>
        <dbReference type="ARBA" id="ARBA00022598"/>
    </source>
</evidence>
<dbReference type="InterPro" id="IPR036986">
    <property type="entry name" value="S4_RNA-bd_sf"/>
</dbReference>
<keyword evidence="6 8" id="KW-0030">Aminoacyl-tRNA synthetase</keyword>
<dbReference type="PRINTS" id="PR01040">
    <property type="entry name" value="TRNASYNTHTYR"/>
</dbReference>
<dbReference type="InterPro" id="IPR002305">
    <property type="entry name" value="aa-tRNA-synth_Ic"/>
</dbReference>
<keyword evidence="12" id="KW-1185">Reference proteome</keyword>
<dbReference type="InterPro" id="IPR024107">
    <property type="entry name" value="Tyr-tRNA-ligase_bac_1"/>
</dbReference>
<feature type="binding site" evidence="8">
    <location>
        <position position="35"/>
    </location>
    <ligand>
        <name>L-tyrosine</name>
        <dbReference type="ChEBI" id="CHEBI:58315"/>
    </ligand>
</feature>
<reference evidence="12" key="1">
    <citation type="submission" date="2023-07" db="EMBL/GenBank/DDBJ databases">
        <title>Novel species in the genus Lipingzhangella isolated from Sambhar Salt Lake.</title>
        <authorList>
            <person name="Jiya N."/>
            <person name="Kajale S."/>
            <person name="Sharma A."/>
        </authorList>
    </citation>
    <scope>NUCLEOTIDE SEQUENCE [LARGE SCALE GENOMIC DNA]</scope>
    <source>
        <strain evidence="12">LS1_29</strain>
    </source>
</reference>
<keyword evidence="1 8" id="KW-0436">Ligase</keyword>
<accession>A0ABU2H7X6</accession>
<dbReference type="HAMAP" id="MF_02006">
    <property type="entry name" value="Tyr_tRNA_synth_type1"/>
    <property type="match status" value="1"/>
</dbReference>
<comment type="catalytic activity">
    <reaction evidence="7 8">
        <text>tRNA(Tyr) + L-tyrosine + ATP = L-tyrosyl-tRNA(Tyr) + AMP + diphosphate + H(+)</text>
        <dbReference type="Rhea" id="RHEA:10220"/>
        <dbReference type="Rhea" id="RHEA-COMP:9706"/>
        <dbReference type="Rhea" id="RHEA-COMP:9707"/>
        <dbReference type="ChEBI" id="CHEBI:15378"/>
        <dbReference type="ChEBI" id="CHEBI:30616"/>
        <dbReference type="ChEBI" id="CHEBI:33019"/>
        <dbReference type="ChEBI" id="CHEBI:58315"/>
        <dbReference type="ChEBI" id="CHEBI:78442"/>
        <dbReference type="ChEBI" id="CHEBI:78536"/>
        <dbReference type="ChEBI" id="CHEBI:456215"/>
        <dbReference type="EC" id="6.1.1.1"/>
    </reaction>
</comment>
<comment type="function">
    <text evidence="8">Catalyzes the attachment of tyrosine to tRNA(Tyr) in a two-step reaction: tyrosine is first activated by ATP to form Tyr-AMP and then transferred to the acceptor end of tRNA(Tyr).</text>
</comment>
<dbReference type="Pfam" id="PF00579">
    <property type="entry name" value="tRNA-synt_1b"/>
    <property type="match status" value="1"/>
</dbReference>
<proteinExistence type="inferred from homology"/>
<name>A0ABU2H7X6_9ACTN</name>
<dbReference type="SUPFAM" id="SSF55174">
    <property type="entry name" value="Alpha-L RNA-binding motif"/>
    <property type="match status" value="1"/>
</dbReference>
<keyword evidence="4 9" id="KW-0694">RNA-binding</keyword>
<evidence type="ECO:0000256" key="9">
    <source>
        <dbReference type="PROSITE-ProRule" id="PRU00182"/>
    </source>
</evidence>
<evidence type="ECO:0000256" key="8">
    <source>
        <dbReference type="HAMAP-Rule" id="MF_02006"/>
    </source>
</evidence>
<comment type="similarity">
    <text evidence="8">Belongs to the class-I aminoacyl-tRNA synthetase family. TyrS type 1 subfamily.</text>
</comment>
<dbReference type="PANTHER" id="PTHR11766:SF0">
    <property type="entry name" value="TYROSINE--TRNA LIGASE, MITOCHONDRIAL"/>
    <property type="match status" value="1"/>
</dbReference>
<dbReference type="RefSeq" id="WP_310912923.1">
    <property type="nucleotide sequence ID" value="NZ_JAVLVT010000005.1"/>
</dbReference>
<feature type="binding site" evidence="8">
    <location>
        <position position="179"/>
    </location>
    <ligand>
        <name>L-tyrosine</name>
        <dbReference type="ChEBI" id="CHEBI:58315"/>
    </ligand>
</feature>
<dbReference type="PROSITE" id="PS00178">
    <property type="entry name" value="AA_TRNA_LIGASE_I"/>
    <property type="match status" value="1"/>
</dbReference>
<dbReference type="EC" id="6.1.1.1" evidence="8"/>
<dbReference type="InterPro" id="IPR054608">
    <property type="entry name" value="SYY-like_C"/>
</dbReference>
<keyword evidence="5 8" id="KW-0648">Protein biosynthesis</keyword>
<feature type="short sequence motif" description="'KMSKS' region" evidence="8">
    <location>
        <begin position="239"/>
        <end position="243"/>
    </location>
</feature>
<dbReference type="EMBL" id="JAVLVT010000005">
    <property type="protein sequence ID" value="MDS1271401.1"/>
    <property type="molecule type" value="Genomic_DNA"/>
</dbReference>
<dbReference type="InterPro" id="IPR001412">
    <property type="entry name" value="aa-tRNA-synth_I_CS"/>
</dbReference>
<protein>
    <recommendedName>
        <fullName evidence="8">Tyrosine--tRNA ligase</fullName>
        <ecNumber evidence="8">6.1.1.1</ecNumber>
    </recommendedName>
    <alternativeName>
        <fullName evidence="8">Tyrosyl-tRNA synthetase</fullName>
        <shortName evidence="8">TyrRS</shortName>
    </alternativeName>
</protein>
<comment type="subunit">
    <text evidence="8">Homodimer.</text>
</comment>
<feature type="domain" description="Tyrosine--tRNA ligase SYY-like C-terminal" evidence="10">
    <location>
        <begin position="382"/>
        <end position="441"/>
    </location>
</feature>
<dbReference type="Gene3D" id="3.40.50.620">
    <property type="entry name" value="HUPs"/>
    <property type="match status" value="1"/>
</dbReference>
<evidence type="ECO:0000256" key="7">
    <source>
        <dbReference type="ARBA" id="ARBA00048248"/>
    </source>
</evidence>
<evidence type="ECO:0000313" key="12">
    <source>
        <dbReference type="Proteomes" id="UP001250214"/>
    </source>
</evidence>
<evidence type="ECO:0000313" key="11">
    <source>
        <dbReference type="EMBL" id="MDS1271401.1"/>
    </source>
</evidence>
<dbReference type="CDD" id="cd00805">
    <property type="entry name" value="TyrRS_core"/>
    <property type="match status" value="1"/>
</dbReference>
<evidence type="ECO:0000256" key="5">
    <source>
        <dbReference type="ARBA" id="ARBA00022917"/>
    </source>
</evidence>
<dbReference type="Proteomes" id="UP001250214">
    <property type="component" value="Unassembled WGS sequence"/>
</dbReference>
<organism evidence="11 12">
    <name type="scientific">Lipingzhangella rawalii</name>
    <dbReference type="NCBI Taxonomy" id="2055835"/>
    <lineage>
        <taxon>Bacteria</taxon>
        <taxon>Bacillati</taxon>
        <taxon>Actinomycetota</taxon>
        <taxon>Actinomycetes</taxon>
        <taxon>Streptosporangiales</taxon>
        <taxon>Nocardiopsidaceae</taxon>
        <taxon>Lipingzhangella</taxon>
    </lineage>
</organism>
<dbReference type="Gene3D" id="3.10.290.10">
    <property type="entry name" value="RNA-binding S4 domain"/>
    <property type="match status" value="1"/>
</dbReference>
<keyword evidence="2 8" id="KW-0547">Nucleotide-binding</keyword>
<dbReference type="CDD" id="cd00165">
    <property type="entry name" value="S4"/>
    <property type="match status" value="1"/>
</dbReference>
<feature type="short sequence motif" description="'HIGH' region" evidence="8">
    <location>
        <begin position="40"/>
        <end position="49"/>
    </location>
</feature>
<comment type="subcellular location">
    <subcellularLocation>
        <location evidence="8">Cytoplasm</location>
    </subcellularLocation>
</comment>
<comment type="caution">
    <text evidence="11">The sequence shown here is derived from an EMBL/GenBank/DDBJ whole genome shotgun (WGS) entry which is preliminary data.</text>
</comment>
<evidence type="ECO:0000256" key="2">
    <source>
        <dbReference type="ARBA" id="ARBA00022741"/>
    </source>
</evidence>
<evidence type="ECO:0000256" key="4">
    <source>
        <dbReference type="ARBA" id="ARBA00022884"/>
    </source>
</evidence>
<keyword evidence="3 8" id="KW-0067">ATP-binding</keyword>
<dbReference type="Pfam" id="PF22421">
    <property type="entry name" value="SYY_C-terminal"/>
    <property type="match status" value="1"/>
</dbReference>
<dbReference type="InterPro" id="IPR014729">
    <property type="entry name" value="Rossmann-like_a/b/a_fold"/>
</dbReference>
<dbReference type="PANTHER" id="PTHR11766">
    <property type="entry name" value="TYROSYL-TRNA SYNTHETASE"/>
    <property type="match status" value="1"/>
</dbReference>
<evidence type="ECO:0000256" key="6">
    <source>
        <dbReference type="ARBA" id="ARBA00023146"/>
    </source>
</evidence>
<keyword evidence="8" id="KW-0963">Cytoplasm</keyword>
<feature type="binding site" evidence="8">
    <location>
        <position position="242"/>
    </location>
    <ligand>
        <name>ATP</name>
        <dbReference type="ChEBI" id="CHEBI:30616"/>
    </ligand>
</feature>
<evidence type="ECO:0000259" key="10">
    <source>
        <dbReference type="Pfam" id="PF22421"/>
    </source>
</evidence>
<dbReference type="GO" id="GO:0004831">
    <property type="term" value="F:tyrosine-tRNA ligase activity"/>
    <property type="evidence" value="ECO:0007669"/>
    <property type="project" value="UniProtKB-EC"/>
</dbReference>
<dbReference type="SUPFAM" id="SSF52374">
    <property type="entry name" value="Nucleotidylyl transferase"/>
    <property type="match status" value="1"/>
</dbReference>
<dbReference type="Gene3D" id="1.10.240.10">
    <property type="entry name" value="Tyrosyl-Transfer RNA Synthetase"/>
    <property type="match status" value="1"/>
</dbReference>